<proteinExistence type="predicted"/>
<gene>
    <name evidence="1" type="ORF">EB796_003905</name>
</gene>
<dbReference type="AlphaFoldDB" id="A0A7J7KHN4"/>
<dbReference type="EMBL" id="VXIV02000517">
    <property type="protein sequence ID" value="KAF6037785.1"/>
    <property type="molecule type" value="Genomic_DNA"/>
</dbReference>
<evidence type="ECO:0000313" key="2">
    <source>
        <dbReference type="Proteomes" id="UP000593567"/>
    </source>
</evidence>
<evidence type="ECO:0000313" key="1">
    <source>
        <dbReference type="EMBL" id="KAF6037785.1"/>
    </source>
</evidence>
<accession>A0A7J7KHN4</accession>
<organism evidence="1 2">
    <name type="scientific">Bugula neritina</name>
    <name type="common">Brown bryozoan</name>
    <name type="synonym">Sertularia neritina</name>
    <dbReference type="NCBI Taxonomy" id="10212"/>
    <lineage>
        <taxon>Eukaryota</taxon>
        <taxon>Metazoa</taxon>
        <taxon>Spiralia</taxon>
        <taxon>Lophotrochozoa</taxon>
        <taxon>Bryozoa</taxon>
        <taxon>Gymnolaemata</taxon>
        <taxon>Cheilostomatida</taxon>
        <taxon>Flustrina</taxon>
        <taxon>Buguloidea</taxon>
        <taxon>Bugulidae</taxon>
        <taxon>Bugula</taxon>
    </lineage>
</organism>
<dbReference type="Proteomes" id="UP000593567">
    <property type="component" value="Unassembled WGS sequence"/>
</dbReference>
<comment type="caution">
    <text evidence="1">The sequence shown here is derived from an EMBL/GenBank/DDBJ whole genome shotgun (WGS) entry which is preliminary data.</text>
</comment>
<name>A0A7J7KHN4_BUGNE</name>
<keyword evidence="2" id="KW-1185">Reference proteome</keyword>
<reference evidence="1" key="1">
    <citation type="submission" date="2020-06" db="EMBL/GenBank/DDBJ databases">
        <title>Draft genome of Bugula neritina, a colonial animal packing powerful symbionts and potential medicines.</title>
        <authorList>
            <person name="Rayko M."/>
        </authorList>
    </citation>
    <scope>NUCLEOTIDE SEQUENCE [LARGE SCALE GENOMIC DNA]</scope>
    <source>
        <strain evidence="1">Kwan_BN1</strain>
    </source>
</reference>
<protein>
    <submittedName>
        <fullName evidence="1">Uncharacterized protein</fullName>
    </submittedName>
</protein>
<sequence>MAMISNGKCCRHPRRAGEMCDFPSHSMTYRSEVIVVPRVVALVPGKTVDAHNQTGQELILDIPILTETQREDNSTSPENTNECLNDIDLNSNSIHKTELSKTASDSDDPPIDSTLLDNICQGQKQIKARIEKFNDSAGMTCCNKPEHQSKLDTQRDLNQQPLKHACDDVEDVDYEPRNKYPSPFMRRKSMDLLVEEAKQAYSIYRK</sequence>